<keyword evidence="1" id="KW-0175">Coiled coil</keyword>
<sequence>MPAKKAAAGTPAARSPPPKSARQEVRQLRGELEDLLQDIDADDAAPAPGPGVVDAAIFDSGDHDRESLAREALRRALAQEQDAHRRTAAGVDSVRLEAEEARAHFQVALATERAETVRLRSLVRKLSVASSGQALVDDYERQLEKLKKRNARLQRRNVQLELARRSSTTAKPTPLLRVAKRQAKELKRLETENDLLKKKNRKLPLALRIAKSQTSVATRRTNEVQSHQKLLADERLRAAALQGRNELLEAELRLCQSDIRDLSSDRAALVAKLGQLRDFVNALPAARFSDYQQDEPKRGGVPPPPRRRNFAAPGPPRPPVGPPPCDEAR</sequence>
<dbReference type="OrthoDB" id="10627143at2759"/>
<organism evidence="3 4">
    <name type="scientific">Pelagomonas calceolata</name>
    <dbReference type="NCBI Taxonomy" id="35677"/>
    <lineage>
        <taxon>Eukaryota</taxon>
        <taxon>Sar</taxon>
        <taxon>Stramenopiles</taxon>
        <taxon>Ochrophyta</taxon>
        <taxon>Pelagophyceae</taxon>
        <taxon>Pelagomonadales</taxon>
        <taxon>Pelagomonadaceae</taxon>
        <taxon>Pelagomonas</taxon>
    </lineage>
</organism>
<evidence type="ECO:0000313" key="4">
    <source>
        <dbReference type="Proteomes" id="UP000789595"/>
    </source>
</evidence>
<feature type="region of interest" description="Disordered" evidence="2">
    <location>
        <begin position="287"/>
        <end position="329"/>
    </location>
</feature>
<protein>
    <submittedName>
        <fullName evidence="3">Uncharacterized protein</fullName>
    </submittedName>
</protein>
<proteinExistence type="predicted"/>
<keyword evidence="4" id="KW-1185">Reference proteome</keyword>
<evidence type="ECO:0000256" key="2">
    <source>
        <dbReference type="SAM" id="MobiDB-lite"/>
    </source>
</evidence>
<evidence type="ECO:0000256" key="1">
    <source>
        <dbReference type="SAM" id="Coils"/>
    </source>
</evidence>
<feature type="compositionally biased region" description="Low complexity" evidence="2">
    <location>
        <begin position="1"/>
        <end position="13"/>
    </location>
</feature>
<accession>A0A8J2X249</accession>
<dbReference type="EMBL" id="CAKKNE010000005">
    <property type="protein sequence ID" value="CAH0375655.1"/>
    <property type="molecule type" value="Genomic_DNA"/>
</dbReference>
<name>A0A8J2X249_9STRA</name>
<comment type="caution">
    <text evidence="3">The sequence shown here is derived from an EMBL/GenBank/DDBJ whole genome shotgun (WGS) entry which is preliminary data.</text>
</comment>
<feature type="region of interest" description="Disordered" evidence="2">
    <location>
        <begin position="1"/>
        <end position="25"/>
    </location>
</feature>
<feature type="compositionally biased region" description="Pro residues" evidence="2">
    <location>
        <begin position="313"/>
        <end position="329"/>
    </location>
</feature>
<dbReference type="AlphaFoldDB" id="A0A8J2X249"/>
<gene>
    <name evidence="3" type="ORF">PECAL_5P01890</name>
</gene>
<feature type="coiled-coil region" evidence="1">
    <location>
        <begin position="129"/>
        <end position="199"/>
    </location>
</feature>
<reference evidence="3" key="1">
    <citation type="submission" date="2021-11" db="EMBL/GenBank/DDBJ databases">
        <authorList>
            <consortium name="Genoscope - CEA"/>
            <person name="William W."/>
        </authorList>
    </citation>
    <scope>NUCLEOTIDE SEQUENCE</scope>
</reference>
<evidence type="ECO:0000313" key="3">
    <source>
        <dbReference type="EMBL" id="CAH0375655.1"/>
    </source>
</evidence>
<feature type="coiled-coil region" evidence="1">
    <location>
        <begin position="231"/>
        <end position="265"/>
    </location>
</feature>
<dbReference type="Proteomes" id="UP000789595">
    <property type="component" value="Unassembled WGS sequence"/>
</dbReference>